<dbReference type="Pfam" id="PF03061">
    <property type="entry name" value="4HBT"/>
    <property type="match status" value="2"/>
</dbReference>
<evidence type="ECO:0000313" key="29">
    <source>
        <dbReference type="Proteomes" id="UP000243217"/>
    </source>
</evidence>
<keyword evidence="9" id="KW-0378">Hydrolase</keyword>
<dbReference type="GO" id="GO:0016787">
    <property type="term" value="F:hydrolase activity"/>
    <property type="evidence" value="ECO:0007669"/>
    <property type="project" value="UniProtKB-KW"/>
</dbReference>
<evidence type="ECO:0000256" key="5">
    <source>
        <dbReference type="ARBA" id="ARBA00022475"/>
    </source>
</evidence>
<dbReference type="Proteomes" id="UP000243217">
    <property type="component" value="Unassembled WGS sequence"/>
</dbReference>
<evidence type="ECO:0000256" key="20">
    <source>
        <dbReference type="ARBA" id="ARBA00040123"/>
    </source>
</evidence>
<keyword evidence="5" id="KW-1003">Cell membrane</keyword>
<evidence type="ECO:0000256" key="13">
    <source>
        <dbReference type="ARBA" id="ARBA00023128"/>
    </source>
</evidence>
<comment type="catalytic activity">
    <reaction evidence="26">
        <text>tetradecanoyl-CoA + H2O = tetradecanoate + CoA + H(+)</text>
        <dbReference type="Rhea" id="RHEA:40119"/>
        <dbReference type="ChEBI" id="CHEBI:15377"/>
        <dbReference type="ChEBI" id="CHEBI:15378"/>
        <dbReference type="ChEBI" id="CHEBI:30807"/>
        <dbReference type="ChEBI" id="CHEBI:57287"/>
        <dbReference type="ChEBI" id="CHEBI:57385"/>
    </reaction>
    <physiologicalReaction direction="left-to-right" evidence="26">
        <dbReference type="Rhea" id="RHEA:40120"/>
    </physiologicalReaction>
</comment>
<keyword evidence="15" id="KW-0966">Cell projection</keyword>
<evidence type="ECO:0000256" key="26">
    <source>
        <dbReference type="ARBA" id="ARBA00048180"/>
    </source>
</evidence>
<feature type="domain" description="Thioesterase" evidence="27">
    <location>
        <begin position="94"/>
        <end position="165"/>
    </location>
</feature>
<comment type="similarity">
    <text evidence="18">Belongs to the THEM4/THEM5 thioesterase family.</text>
</comment>
<keyword evidence="29" id="KW-1185">Reference proteome</keyword>
<comment type="caution">
    <text evidence="28">The sequence shown here is derived from an EMBL/GenBank/DDBJ whole genome shotgun (WGS) entry which is preliminary data.</text>
</comment>
<dbReference type="GO" id="GO:0005758">
    <property type="term" value="C:mitochondrial intermembrane space"/>
    <property type="evidence" value="ECO:0007669"/>
    <property type="project" value="UniProtKB-SubCell"/>
</dbReference>
<evidence type="ECO:0000256" key="23">
    <source>
        <dbReference type="ARBA" id="ARBA00047734"/>
    </source>
</evidence>
<dbReference type="EC" id="3.1.2.2" evidence="19"/>
<comment type="catalytic activity">
    <reaction evidence="23">
        <text>hexadecanoyl-CoA + H2O = hexadecanoate + CoA + H(+)</text>
        <dbReference type="Rhea" id="RHEA:16645"/>
        <dbReference type="ChEBI" id="CHEBI:7896"/>
        <dbReference type="ChEBI" id="CHEBI:15377"/>
        <dbReference type="ChEBI" id="CHEBI:15378"/>
        <dbReference type="ChEBI" id="CHEBI:57287"/>
        <dbReference type="ChEBI" id="CHEBI:57379"/>
        <dbReference type="EC" id="3.1.2.2"/>
    </reaction>
    <physiologicalReaction direction="left-to-right" evidence="23">
        <dbReference type="Rhea" id="RHEA:16646"/>
    </physiologicalReaction>
</comment>
<evidence type="ECO:0000256" key="2">
    <source>
        <dbReference type="ARBA" id="ARBA00004569"/>
    </source>
</evidence>
<evidence type="ECO:0000259" key="27">
    <source>
        <dbReference type="Pfam" id="PF03061"/>
    </source>
</evidence>
<reference evidence="28 29" key="1">
    <citation type="journal article" date="2014" name="Genome Biol. Evol.">
        <title>The secreted proteins of Achlya hypogyna and Thraustotheca clavata identify the ancestral oomycete secretome and reveal gene acquisitions by horizontal gene transfer.</title>
        <authorList>
            <person name="Misner I."/>
            <person name="Blouin N."/>
            <person name="Leonard G."/>
            <person name="Richards T.A."/>
            <person name="Lane C.E."/>
        </authorList>
    </citation>
    <scope>NUCLEOTIDE SEQUENCE [LARGE SCALE GENOMIC DNA]</scope>
    <source>
        <strain evidence="28 29">ATCC 34112</strain>
    </source>
</reference>
<evidence type="ECO:0000256" key="17">
    <source>
        <dbReference type="ARBA" id="ARBA00037002"/>
    </source>
</evidence>
<evidence type="ECO:0000256" key="21">
    <source>
        <dbReference type="ARBA" id="ARBA00043210"/>
    </source>
</evidence>
<evidence type="ECO:0000256" key="12">
    <source>
        <dbReference type="ARBA" id="ARBA00023098"/>
    </source>
</evidence>
<dbReference type="STRING" id="74557.A0A1W0A2K0"/>
<name>A0A1W0A2K0_9STRA</name>
<evidence type="ECO:0000256" key="14">
    <source>
        <dbReference type="ARBA" id="ARBA00023136"/>
    </source>
</evidence>
<evidence type="ECO:0000256" key="3">
    <source>
        <dbReference type="ARBA" id="ARBA00004632"/>
    </source>
</evidence>
<feature type="domain" description="Thioesterase" evidence="27">
    <location>
        <begin position="228"/>
        <end position="298"/>
    </location>
</feature>
<keyword evidence="12" id="KW-0443">Lipid metabolism</keyword>
<keyword evidence="13" id="KW-0496">Mitochondrion</keyword>
<evidence type="ECO:0000256" key="24">
    <source>
        <dbReference type="ARBA" id="ARBA00047969"/>
    </source>
</evidence>
<accession>A0A1W0A2K0</accession>
<keyword evidence="10" id="KW-0276">Fatty acid metabolism</keyword>
<dbReference type="GO" id="GO:0005743">
    <property type="term" value="C:mitochondrial inner membrane"/>
    <property type="evidence" value="ECO:0007669"/>
    <property type="project" value="UniProtKB-SubCell"/>
</dbReference>
<dbReference type="AlphaFoldDB" id="A0A1W0A2K0"/>
<evidence type="ECO:0000256" key="16">
    <source>
        <dbReference type="ARBA" id="ARBA00035852"/>
    </source>
</evidence>
<evidence type="ECO:0000256" key="18">
    <source>
        <dbReference type="ARBA" id="ARBA00038456"/>
    </source>
</evidence>
<evidence type="ECO:0000256" key="6">
    <source>
        <dbReference type="ARBA" id="ARBA00022490"/>
    </source>
</evidence>
<comment type="catalytic activity">
    <reaction evidence="24">
        <text>decanoyl-CoA + H2O = decanoate + CoA + H(+)</text>
        <dbReference type="Rhea" id="RHEA:40059"/>
        <dbReference type="ChEBI" id="CHEBI:15377"/>
        <dbReference type="ChEBI" id="CHEBI:15378"/>
        <dbReference type="ChEBI" id="CHEBI:27689"/>
        <dbReference type="ChEBI" id="CHEBI:57287"/>
        <dbReference type="ChEBI" id="CHEBI:61430"/>
    </reaction>
    <physiologicalReaction direction="left-to-right" evidence="24">
        <dbReference type="Rhea" id="RHEA:40060"/>
    </physiologicalReaction>
</comment>
<evidence type="ECO:0000256" key="10">
    <source>
        <dbReference type="ARBA" id="ARBA00022832"/>
    </source>
</evidence>
<dbReference type="Gene3D" id="3.10.129.10">
    <property type="entry name" value="Hotdog Thioesterase"/>
    <property type="match status" value="2"/>
</dbReference>
<evidence type="ECO:0000256" key="15">
    <source>
        <dbReference type="ARBA" id="ARBA00023273"/>
    </source>
</evidence>
<dbReference type="GO" id="GO:0006631">
    <property type="term" value="P:fatty acid metabolic process"/>
    <property type="evidence" value="ECO:0007669"/>
    <property type="project" value="UniProtKB-KW"/>
</dbReference>
<evidence type="ECO:0000256" key="11">
    <source>
        <dbReference type="ARBA" id="ARBA00022946"/>
    </source>
</evidence>
<organism evidence="28 29">
    <name type="scientific">Thraustotheca clavata</name>
    <dbReference type="NCBI Taxonomy" id="74557"/>
    <lineage>
        <taxon>Eukaryota</taxon>
        <taxon>Sar</taxon>
        <taxon>Stramenopiles</taxon>
        <taxon>Oomycota</taxon>
        <taxon>Saprolegniomycetes</taxon>
        <taxon>Saprolegniales</taxon>
        <taxon>Achlyaceae</taxon>
        <taxon>Thraustotheca</taxon>
    </lineage>
</organism>
<evidence type="ECO:0000256" key="1">
    <source>
        <dbReference type="ARBA" id="ARBA00004496"/>
    </source>
</evidence>
<evidence type="ECO:0000256" key="25">
    <source>
        <dbReference type="ARBA" id="ARBA00048074"/>
    </source>
</evidence>
<keyword evidence="14" id="KW-0472">Membrane</keyword>
<dbReference type="GO" id="GO:0032587">
    <property type="term" value="C:ruffle membrane"/>
    <property type="evidence" value="ECO:0007669"/>
    <property type="project" value="UniProtKB-SubCell"/>
</dbReference>
<dbReference type="SUPFAM" id="SSF54637">
    <property type="entry name" value="Thioesterase/thiol ester dehydrase-isomerase"/>
    <property type="match status" value="2"/>
</dbReference>
<evidence type="ECO:0000313" key="28">
    <source>
        <dbReference type="EMBL" id="OQS04429.1"/>
    </source>
</evidence>
<evidence type="ECO:0000256" key="4">
    <source>
        <dbReference type="ARBA" id="ARBA00004637"/>
    </source>
</evidence>
<evidence type="ECO:0000256" key="9">
    <source>
        <dbReference type="ARBA" id="ARBA00022801"/>
    </source>
</evidence>
<proteinExistence type="inferred from homology"/>
<protein>
    <recommendedName>
        <fullName evidence="20">Acyl-coenzyme A thioesterase THEM4</fullName>
        <ecNumber evidence="19">3.1.2.2</ecNumber>
    </recommendedName>
    <alternativeName>
        <fullName evidence="21">Thioesterase superfamily member 4</fullName>
    </alternativeName>
</protein>
<keyword evidence="7" id="KW-0053">Apoptosis</keyword>
<dbReference type="OrthoDB" id="506431at2759"/>
<dbReference type="CDD" id="cd03443">
    <property type="entry name" value="PaaI_thioesterase"/>
    <property type="match status" value="2"/>
</dbReference>
<comment type="catalytic activity">
    <reaction evidence="17">
        <text>(9Z)-octadecenoyl-CoA + H2O = (9Z)-octadecenoate + CoA + H(+)</text>
        <dbReference type="Rhea" id="RHEA:40139"/>
        <dbReference type="ChEBI" id="CHEBI:15377"/>
        <dbReference type="ChEBI" id="CHEBI:15378"/>
        <dbReference type="ChEBI" id="CHEBI:30823"/>
        <dbReference type="ChEBI" id="CHEBI:57287"/>
        <dbReference type="ChEBI" id="CHEBI:57387"/>
    </reaction>
    <physiologicalReaction direction="left-to-right" evidence="17">
        <dbReference type="Rhea" id="RHEA:40140"/>
    </physiologicalReaction>
</comment>
<gene>
    <name evidence="28" type="ORF">THRCLA_03328</name>
</gene>
<sequence length="314" mass="34891">MSEVSNAVETQNGNSKEILAIPSKFDTIQKDASYQNISTDVLVDSNVFDVTKHYIHSLADINGKYEQFFVYGDGAKTRTVSLVHFGENLCGHLGIVHGGCISTVCDELFGWTMVTGHVGFTAYLNVNFRKPLPTQTSALIFTELDRREGRKVFMKSRVEDDEGNLFTEATAFEKAFGEDGVINVEKHFIHSLRNIGGKYETFVVYGHNDKQSTTSFVYFGNSLCGHEGIVHGGCISTVCDELFGWTMIMDKAGFTANLNVNFRKPLKASTLAVITTELEKIEGRKVYLKSKVQDTEGNTYTEATSLFILPRPSQ</sequence>
<evidence type="ECO:0000256" key="8">
    <source>
        <dbReference type="ARBA" id="ARBA00022792"/>
    </source>
</evidence>
<comment type="catalytic activity">
    <reaction evidence="16">
        <text>(5Z,8Z,11Z,14Z)-eicosatetraenoyl-CoA + H2O = (5Z,8Z,11Z,14Z)-eicosatetraenoate + CoA + H(+)</text>
        <dbReference type="Rhea" id="RHEA:40151"/>
        <dbReference type="ChEBI" id="CHEBI:15377"/>
        <dbReference type="ChEBI" id="CHEBI:15378"/>
        <dbReference type="ChEBI" id="CHEBI:32395"/>
        <dbReference type="ChEBI" id="CHEBI:57287"/>
        <dbReference type="ChEBI" id="CHEBI:57368"/>
    </reaction>
    <physiologicalReaction direction="left-to-right" evidence="16">
        <dbReference type="Rhea" id="RHEA:40152"/>
    </physiologicalReaction>
</comment>
<comment type="catalytic activity">
    <reaction evidence="22">
        <text>octanoyl-CoA + H2O = octanoate + CoA + H(+)</text>
        <dbReference type="Rhea" id="RHEA:30143"/>
        <dbReference type="ChEBI" id="CHEBI:15377"/>
        <dbReference type="ChEBI" id="CHEBI:15378"/>
        <dbReference type="ChEBI" id="CHEBI:25646"/>
        <dbReference type="ChEBI" id="CHEBI:57287"/>
        <dbReference type="ChEBI" id="CHEBI:57386"/>
    </reaction>
    <physiologicalReaction direction="left-to-right" evidence="22">
        <dbReference type="Rhea" id="RHEA:30144"/>
    </physiologicalReaction>
</comment>
<evidence type="ECO:0000256" key="19">
    <source>
        <dbReference type="ARBA" id="ARBA00038848"/>
    </source>
</evidence>
<keyword evidence="8" id="KW-0999">Mitochondrion inner membrane</keyword>
<dbReference type="PANTHER" id="PTHR12418">
    <property type="entry name" value="ACYL-COENZYME A THIOESTERASE THEM4"/>
    <property type="match status" value="1"/>
</dbReference>
<dbReference type="InterPro" id="IPR052365">
    <property type="entry name" value="THEM4/THEM5_acyl-CoA_thioest"/>
</dbReference>
<dbReference type="InterPro" id="IPR006683">
    <property type="entry name" value="Thioestr_dom"/>
</dbReference>
<dbReference type="EMBL" id="JNBS01000616">
    <property type="protein sequence ID" value="OQS04429.1"/>
    <property type="molecule type" value="Genomic_DNA"/>
</dbReference>
<comment type="subcellular location">
    <subcellularLocation>
        <location evidence="3">Cell projection</location>
        <location evidence="3">Ruffle membrane</location>
    </subcellularLocation>
    <subcellularLocation>
        <location evidence="1">Cytoplasm</location>
    </subcellularLocation>
    <subcellularLocation>
        <location evidence="4">Mitochondrion inner membrane</location>
        <topology evidence="4">Peripheral membrane protein</topology>
    </subcellularLocation>
    <subcellularLocation>
        <location evidence="2">Mitochondrion intermembrane space</location>
    </subcellularLocation>
</comment>
<evidence type="ECO:0000256" key="7">
    <source>
        <dbReference type="ARBA" id="ARBA00022703"/>
    </source>
</evidence>
<dbReference type="PANTHER" id="PTHR12418:SF19">
    <property type="entry name" value="ACYL-COENZYME A THIOESTERASE THEM4"/>
    <property type="match status" value="1"/>
</dbReference>
<evidence type="ECO:0000256" key="22">
    <source>
        <dbReference type="ARBA" id="ARBA00047588"/>
    </source>
</evidence>
<comment type="catalytic activity">
    <reaction evidence="25">
        <text>dodecanoyl-CoA + H2O = dodecanoate + CoA + H(+)</text>
        <dbReference type="Rhea" id="RHEA:30135"/>
        <dbReference type="ChEBI" id="CHEBI:15377"/>
        <dbReference type="ChEBI" id="CHEBI:15378"/>
        <dbReference type="ChEBI" id="CHEBI:18262"/>
        <dbReference type="ChEBI" id="CHEBI:57287"/>
        <dbReference type="ChEBI" id="CHEBI:57375"/>
    </reaction>
    <physiologicalReaction direction="left-to-right" evidence="25">
        <dbReference type="Rhea" id="RHEA:30136"/>
    </physiologicalReaction>
</comment>
<dbReference type="InterPro" id="IPR029069">
    <property type="entry name" value="HotDog_dom_sf"/>
</dbReference>
<keyword evidence="6" id="KW-0963">Cytoplasm</keyword>
<keyword evidence="11" id="KW-0809">Transit peptide</keyword>